<dbReference type="Proteomes" id="UP000008783">
    <property type="component" value="Unassembled WGS sequence"/>
</dbReference>
<dbReference type="AlphaFoldDB" id="E3JT75"/>
<name>E3JT75_PUCGT</name>
<dbReference type="InParanoid" id="E3JT75"/>
<gene>
    <name evidence="1" type="ORF">PGTG_01947</name>
</gene>
<dbReference type="RefSeq" id="XP_003319773.1">
    <property type="nucleotide sequence ID" value="XM_003319725.1"/>
</dbReference>
<reference evidence="2" key="2">
    <citation type="journal article" date="2011" name="Proc. Natl. Acad. Sci. U.S.A.">
        <title>Obligate biotrophy features unraveled by the genomic analysis of rust fungi.</title>
        <authorList>
            <person name="Duplessis S."/>
            <person name="Cuomo C.A."/>
            <person name="Lin Y.-C."/>
            <person name="Aerts A."/>
            <person name="Tisserant E."/>
            <person name="Veneault-Fourrey C."/>
            <person name="Joly D.L."/>
            <person name="Hacquard S."/>
            <person name="Amselem J."/>
            <person name="Cantarel B.L."/>
            <person name="Chiu R."/>
            <person name="Coutinho P.M."/>
            <person name="Feau N."/>
            <person name="Field M."/>
            <person name="Frey P."/>
            <person name="Gelhaye E."/>
            <person name="Goldberg J."/>
            <person name="Grabherr M.G."/>
            <person name="Kodira C.D."/>
            <person name="Kohler A."/>
            <person name="Kuees U."/>
            <person name="Lindquist E.A."/>
            <person name="Lucas S.M."/>
            <person name="Mago R."/>
            <person name="Mauceli E."/>
            <person name="Morin E."/>
            <person name="Murat C."/>
            <person name="Pangilinan J.L."/>
            <person name="Park R."/>
            <person name="Pearson M."/>
            <person name="Quesneville H."/>
            <person name="Rouhier N."/>
            <person name="Sakthikumar S."/>
            <person name="Salamov A.A."/>
            <person name="Schmutz J."/>
            <person name="Selles B."/>
            <person name="Shapiro H."/>
            <person name="Tanguay P."/>
            <person name="Tuskan G.A."/>
            <person name="Henrissat B."/>
            <person name="Van de Peer Y."/>
            <person name="Rouze P."/>
            <person name="Ellis J.G."/>
            <person name="Dodds P.N."/>
            <person name="Schein J.E."/>
            <person name="Zhong S."/>
            <person name="Hamelin R.C."/>
            <person name="Grigoriev I.V."/>
            <person name="Szabo L.J."/>
            <person name="Martin F."/>
        </authorList>
    </citation>
    <scope>NUCLEOTIDE SEQUENCE [LARGE SCALE GENOMIC DNA]</scope>
    <source>
        <strain evidence="2">CRL 75-36-700-3 / race SCCL</strain>
    </source>
</reference>
<reference key="1">
    <citation type="submission" date="2007-01" db="EMBL/GenBank/DDBJ databases">
        <title>The Genome Sequence of Puccinia graminis f. sp. tritici Strain CRL 75-36-700-3.</title>
        <authorList>
            <consortium name="The Broad Institute Genome Sequencing Platform"/>
            <person name="Birren B."/>
            <person name="Lander E."/>
            <person name="Galagan J."/>
            <person name="Nusbaum C."/>
            <person name="Devon K."/>
            <person name="Cuomo C."/>
            <person name="Jaffe D."/>
            <person name="Butler J."/>
            <person name="Alvarez P."/>
            <person name="Gnerre S."/>
            <person name="Grabherr M."/>
            <person name="Mauceli E."/>
            <person name="Brockman W."/>
            <person name="Young S."/>
            <person name="LaButti K."/>
            <person name="Sykes S."/>
            <person name="DeCaprio D."/>
            <person name="Crawford M."/>
            <person name="Koehrsen M."/>
            <person name="Engels R."/>
            <person name="Montgomery P."/>
            <person name="Pearson M."/>
            <person name="Howarth C."/>
            <person name="Larson L."/>
            <person name="White J."/>
            <person name="Zeng Q."/>
            <person name="Kodira C."/>
            <person name="Yandava C."/>
            <person name="Alvarado L."/>
            <person name="O'Leary S."/>
            <person name="Szabo L."/>
            <person name="Dean R."/>
            <person name="Schein J."/>
        </authorList>
    </citation>
    <scope>NUCLEOTIDE SEQUENCE</scope>
    <source>
        <strain>CRL 75-36-700-3</strain>
    </source>
</reference>
<dbReference type="KEGG" id="pgr:PGTG_01947"/>
<accession>E3JT75</accession>
<proteinExistence type="predicted"/>
<dbReference type="GeneID" id="10542901"/>
<dbReference type="EMBL" id="DS178263">
    <property type="protein sequence ID" value="EFP75354.1"/>
    <property type="molecule type" value="Genomic_DNA"/>
</dbReference>
<organism evidence="1 2">
    <name type="scientific">Puccinia graminis f. sp. tritici (strain CRL 75-36-700-3 / race SCCL)</name>
    <name type="common">Black stem rust fungus</name>
    <dbReference type="NCBI Taxonomy" id="418459"/>
    <lineage>
        <taxon>Eukaryota</taxon>
        <taxon>Fungi</taxon>
        <taxon>Dikarya</taxon>
        <taxon>Basidiomycota</taxon>
        <taxon>Pucciniomycotina</taxon>
        <taxon>Pucciniomycetes</taxon>
        <taxon>Pucciniales</taxon>
        <taxon>Pucciniaceae</taxon>
        <taxon>Puccinia</taxon>
    </lineage>
</organism>
<dbReference type="VEuPathDB" id="FungiDB:PGTG_01947"/>
<evidence type="ECO:0000313" key="1">
    <source>
        <dbReference type="EMBL" id="EFP75354.1"/>
    </source>
</evidence>
<protein>
    <submittedName>
        <fullName evidence="1">Uncharacterized protein</fullName>
    </submittedName>
</protein>
<dbReference type="HOGENOM" id="CLU_1797419_0_0_1"/>
<sequence length="144" mass="14521">MVAGGGSGLEAKVGANECPVAIEAKFIIGGVPGFIADIAPEVANEAAVFIADIAPEVVAGLDPEVFANRAPVVTDESTKLNEFNDGTVPVVIEVEARAGAGANGNPVAIVDEAPVLPPWNKVSIDWSCISISGGTTTPLIGMLV</sequence>
<keyword evidence="2" id="KW-1185">Reference proteome</keyword>
<evidence type="ECO:0000313" key="2">
    <source>
        <dbReference type="Proteomes" id="UP000008783"/>
    </source>
</evidence>